<dbReference type="GO" id="GO:0020037">
    <property type="term" value="F:heme binding"/>
    <property type="evidence" value="ECO:0007669"/>
    <property type="project" value="InterPro"/>
</dbReference>
<name>A0AAD5CFF3_AMBAR</name>
<dbReference type="GO" id="GO:0005506">
    <property type="term" value="F:iron ion binding"/>
    <property type="evidence" value="ECO:0007669"/>
    <property type="project" value="InterPro"/>
</dbReference>
<dbReference type="EMBL" id="JAMZMK010008459">
    <property type="protein sequence ID" value="KAI7740325.1"/>
    <property type="molecule type" value="Genomic_DNA"/>
</dbReference>
<evidence type="ECO:0000256" key="7">
    <source>
        <dbReference type="ARBA" id="ARBA00023033"/>
    </source>
</evidence>
<evidence type="ECO:0000313" key="11">
    <source>
        <dbReference type="Proteomes" id="UP001206925"/>
    </source>
</evidence>
<dbReference type="InterPro" id="IPR036396">
    <property type="entry name" value="Cyt_P450_sf"/>
</dbReference>
<comment type="cofactor">
    <cofactor evidence="8">
        <name>heme</name>
        <dbReference type="ChEBI" id="CHEBI:30413"/>
    </cofactor>
</comment>
<evidence type="ECO:0000256" key="3">
    <source>
        <dbReference type="ARBA" id="ARBA00022617"/>
    </source>
</evidence>
<evidence type="ECO:0008006" key="12">
    <source>
        <dbReference type="Google" id="ProtNLM"/>
    </source>
</evidence>
<comment type="caution">
    <text evidence="10">The sequence shown here is derived from an EMBL/GenBank/DDBJ whole genome shotgun (WGS) entry which is preliminary data.</text>
</comment>
<evidence type="ECO:0000256" key="1">
    <source>
        <dbReference type="ARBA" id="ARBA00004721"/>
    </source>
</evidence>
<keyword evidence="3 8" id="KW-0349">Heme</keyword>
<dbReference type="Proteomes" id="UP001206925">
    <property type="component" value="Unassembled WGS sequence"/>
</dbReference>
<dbReference type="PROSITE" id="PS00086">
    <property type="entry name" value="CYTOCHROME_P450"/>
    <property type="match status" value="1"/>
</dbReference>
<dbReference type="PANTHER" id="PTHR47955:SF15">
    <property type="entry name" value="CYTOCHROME P450 71A2-LIKE"/>
    <property type="match status" value="1"/>
</dbReference>
<dbReference type="GO" id="GO:0051762">
    <property type="term" value="P:sesquiterpene biosynthetic process"/>
    <property type="evidence" value="ECO:0007669"/>
    <property type="project" value="UniProtKB-ARBA"/>
</dbReference>
<organism evidence="10 11">
    <name type="scientific">Ambrosia artemisiifolia</name>
    <name type="common">Common ragweed</name>
    <dbReference type="NCBI Taxonomy" id="4212"/>
    <lineage>
        <taxon>Eukaryota</taxon>
        <taxon>Viridiplantae</taxon>
        <taxon>Streptophyta</taxon>
        <taxon>Embryophyta</taxon>
        <taxon>Tracheophyta</taxon>
        <taxon>Spermatophyta</taxon>
        <taxon>Magnoliopsida</taxon>
        <taxon>eudicotyledons</taxon>
        <taxon>Gunneridae</taxon>
        <taxon>Pentapetalae</taxon>
        <taxon>asterids</taxon>
        <taxon>campanulids</taxon>
        <taxon>Asterales</taxon>
        <taxon>Asteraceae</taxon>
        <taxon>Asteroideae</taxon>
        <taxon>Heliantheae alliance</taxon>
        <taxon>Heliantheae</taxon>
        <taxon>Ambrosia</taxon>
    </lineage>
</organism>
<keyword evidence="7 9" id="KW-0503">Monooxygenase</keyword>
<dbReference type="Pfam" id="PF00067">
    <property type="entry name" value="p450"/>
    <property type="match status" value="1"/>
</dbReference>
<evidence type="ECO:0000256" key="9">
    <source>
        <dbReference type="RuleBase" id="RU000461"/>
    </source>
</evidence>
<dbReference type="AlphaFoldDB" id="A0AAD5CFF3"/>
<gene>
    <name evidence="10" type="ORF">M8C21_019122</name>
</gene>
<dbReference type="InterPro" id="IPR002401">
    <property type="entry name" value="Cyt_P450_E_grp-I"/>
</dbReference>
<protein>
    <recommendedName>
        <fullName evidence="12">Cytochrome P450</fullName>
    </recommendedName>
</protein>
<evidence type="ECO:0000256" key="4">
    <source>
        <dbReference type="ARBA" id="ARBA00022723"/>
    </source>
</evidence>
<dbReference type="GO" id="GO:0016712">
    <property type="term" value="F:oxidoreductase activity, acting on paired donors, with incorporation or reduction of molecular oxygen, reduced flavin or flavoprotein as one donor, and incorporation of one atom of oxygen"/>
    <property type="evidence" value="ECO:0007669"/>
    <property type="project" value="UniProtKB-ARBA"/>
</dbReference>
<dbReference type="Gene3D" id="1.10.630.10">
    <property type="entry name" value="Cytochrome P450"/>
    <property type="match status" value="1"/>
</dbReference>
<evidence type="ECO:0000256" key="8">
    <source>
        <dbReference type="PIRSR" id="PIRSR602401-1"/>
    </source>
</evidence>
<dbReference type="CDD" id="cd11072">
    <property type="entry name" value="CYP71-like"/>
    <property type="match status" value="1"/>
</dbReference>
<feature type="binding site" description="axial binding residue" evidence="8">
    <location>
        <position position="468"/>
    </location>
    <ligand>
        <name>heme</name>
        <dbReference type="ChEBI" id="CHEBI:30413"/>
    </ligand>
    <ligandPart>
        <name>Fe</name>
        <dbReference type="ChEBI" id="CHEBI:18248"/>
    </ligandPart>
</feature>
<dbReference type="InterPro" id="IPR017972">
    <property type="entry name" value="Cyt_P450_CS"/>
</dbReference>
<evidence type="ECO:0000256" key="5">
    <source>
        <dbReference type="ARBA" id="ARBA00023002"/>
    </source>
</evidence>
<comment type="similarity">
    <text evidence="2 9">Belongs to the cytochrome P450 family.</text>
</comment>
<keyword evidence="4 8" id="KW-0479">Metal-binding</keyword>
<dbReference type="PRINTS" id="PR00463">
    <property type="entry name" value="EP450I"/>
</dbReference>
<dbReference type="FunFam" id="1.10.630.10:FF:000011">
    <property type="entry name" value="Cytochrome P450 83B1"/>
    <property type="match status" value="1"/>
</dbReference>
<dbReference type="PANTHER" id="PTHR47955">
    <property type="entry name" value="CYTOCHROME P450 FAMILY 71 PROTEIN"/>
    <property type="match status" value="1"/>
</dbReference>
<keyword evidence="5 9" id="KW-0560">Oxidoreductase</keyword>
<keyword evidence="6 8" id="KW-0408">Iron</keyword>
<sequence>MHEKCTYKCIHLYAICNIYRTPFLLPLTSASIMSFTLEAFIFSFLPFIFALLLLKAYLSSSNSHKHILPSPPMLPLIGNLHQLGSSPHRALQVMAKTYGPLMLIRLGVVPILVASSVDAAREIMKTHDLIFANRPKLRIPSKITYAAKDIAFSQYGEYWRQVKSIAVLHLLSNKRVQSYRYVREEEVSLMTEKIRRDNKSVVNLSELLVSLTNNVICRVALGKRYDGRRFKNLLDRTMALVGCFSVGSYIPSLSWVDHLTGLEKKVDEVVKEFDEFLEGVINEHEQKKEVGVEAPDLVDILLEIRRDNLTGFHIERDTIKAIIMDVFSAGTDTTSTNLEWAIAELLRHPKAMKQLQQEALKIGQGRSMIMEDDLEKMPFLKAVLKETLRLHTPNPLLVPRESTQDVKLLGYDVPCGTRVYINAWAIARDPSKWEAPEEFRPERFLNNPIDYKGFHFELIPFGAGRRGCPGIQFAMTINELFLANLVYKFNFSLTGEEELDMSEIFGVTVHKKYPILVSATPRS</sequence>
<dbReference type="SUPFAM" id="SSF48264">
    <property type="entry name" value="Cytochrome P450"/>
    <property type="match status" value="1"/>
</dbReference>
<accession>A0AAD5CFF3</accession>
<evidence type="ECO:0000256" key="6">
    <source>
        <dbReference type="ARBA" id="ARBA00023004"/>
    </source>
</evidence>
<dbReference type="InterPro" id="IPR001128">
    <property type="entry name" value="Cyt_P450"/>
</dbReference>
<reference evidence="10" key="1">
    <citation type="submission" date="2022-06" db="EMBL/GenBank/DDBJ databases">
        <title>Uncovering the hologenomic basis of an extraordinary plant invasion.</title>
        <authorList>
            <person name="Bieker V.C."/>
            <person name="Martin M.D."/>
            <person name="Gilbert T."/>
            <person name="Hodgins K."/>
            <person name="Battlay P."/>
            <person name="Petersen B."/>
            <person name="Wilson J."/>
        </authorList>
    </citation>
    <scope>NUCLEOTIDE SEQUENCE</scope>
    <source>
        <strain evidence="10">AA19_3_7</strain>
        <tissue evidence="10">Leaf</tissue>
    </source>
</reference>
<proteinExistence type="inferred from homology"/>
<dbReference type="PRINTS" id="PR00385">
    <property type="entry name" value="P450"/>
</dbReference>
<comment type="pathway">
    <text evidence="1">Secondary metabolite biosynthesis; terpenoid biosynthesis.</text>
</comment>
<evidence type="ECO:0000256" key="2">
    <source>
        <dbReference type="ARBA" id="ARBA00010617"/>
    </source>
</evidence>
<keyword evidence="11" id="KW-1185">Reference proteome</keyword>
<evidence type="ECO:0000313" key="10">
    <source>
        <dbReference type="EMBL" id="KAI7740325.1"/>
    </source>
</evidence>